<dbReference type="PANTHER" id="PTHR12333:SF0">
    <property type="entry name" value="COMM DOMAIN-CONTAINING PROTEIN 10"/>
    <property type="match status" value="1"/>
</dbReference>
<dbReference type="PROSITE" id="PS51269">
    <property type="entry name" value="COMM"/>
    <property type="match status" value="1"/>
</dbReference>
<comment type="caution">
    <text evidence="2">The sequence shown here is derived from an EMBL/GenBank/DDBJ whole genome shotgun (WGS) entry which is preliminary data.</text>
</comment>
<dbReference type="Proteomes" id="UP001208570">
    <property type="component" value="Unassembled WGS sequence"/>
</dbReference>
<dbReference type="AlphaFoldDB" id="A0AAD9JI92"/>
<gene>
    <name evidence="2" type="ORF">LSH36_315g03082</name>
</gene>
<evidence type="ECO:0000313" key="3">
    <source>
        <dbReference type="Proteomes" id="UP001208570"/>
    </source>
</evidence>
<dbReference type="InterPro" id="IPR037361">
    <property type="entry name" value="COMMD10"/>
</dbReference>
<accession>A0AAD9JI92</accession>
<keyword evidence="3" id="KW-1185">Reference proteome</keyword>
<dbReference type="InterPro" id="IPR017920">
    <property type="entry name" value="COMM"/>
</dbReference>
<protein>
    <recommendedName>
        <fullName evidence="1">COMM domain-containing protein</fullName>
    </recommendedName>
</protein>
<dbReference type="PANTHER" id="PTHR12333">
    <property type="entry name" value="COMM DOMAIN CONTAINING PROTEIN 10"/>
    <property type="match status" value="1"/>
</dbReference>
<feature type="domain" description="COMM" evidence="1">
    <location>
        <begin position="129"/>
        <end position="197"/>
    </location>
</feature>
<dbReference type="Pfam" id="PF07258">
    <property type="entry name" value="COMM_domain"/>
    <property type="match status" value="1"/>
</dbReference>
<dbReference type="CDD" id="cd04758">
    <property type="entry name" value="Commd10"/>
    <property type="match status" value="1"/>
</dbReference>
<evidence type="ECO:0000259" key="1">
    <source>
        <dbReference type="PROSITE" id="PS51269"/>
    </source>
</evidence>
<dbReference type="Pfam" id="PF21672">
    <property type="entry name" value="COMM_HN"/>
    <property type="match status" value="1"/>
</dbReference>
<dbReference type="EMBL" id="JAODUP010000315">
    <property type="protein sequence ID" value="KAK2152900.1"/>
    <property type="molecule type" value="Genomic_DNA"/>
</dbReference>
<evidence type="ECO:0000313" key="2">
    <source>
        <dbReference type="EMBL" id="KAK2152900.1"/>
    </source>
</evidence>
<reference evidence="2" key="1">
    <citation type="journal article" date="2023" name="Mol. Biol. Evol.">
        <title>Third-Generation Sequencing Reveals the Adaptive Role of the Epigenome in Three Deep-Sea Polychaetes.</title>
        <authorList>
            <person name="Perez M."/>
            <person name="Aroh O."/>
            <person name="Sun Y."/>
            <person name="Lan Y."/>
            <person name="Juniper S.K."/>
            <person name="Young C.R."/>
            <person name="Angers B."/>
            <person name="Qian P.Y."/>
        </authorList>
    </citation>
    <scope>NUCLEOTIDE SEQUENCE</scope>
    <source>
        <strain evidence="2">P08H-3</strain>
    </source>
</reference>
<name>A0AAD9JI92_9ANNE</name>
<organism evidence="2 3">
    <name type="scientific">Paralvinella palmiformis</name>
    <dbReference type="NCBI Taxonomy" id="53620"/>
    <lineage>
        <taxon>Eukaryota</taxon>
        <taxon>Metazoa</taxon>
        <taxon>Spiralia</taxon>
        <taxon>Lophotrochozoa</taxon>
        <taxon>Annelida</taxon>
        <taxon>Polychaeta</taxon>
        <taxon>Sedentaria</taxon>
        <taxon>Canalipalpata</taxon>
        <taxon>Terebellida</taxon>
        <taxon>Terebelliformia</taxon>
        <taxon>Alvinellidae</taxon>
        <taxon>Paralvinella</taxon>
    </lineage>
</organism>
<proteinExistence type="predicted"/>
<sequence>MSLSFTQTTSIKKAVDVINNVNPNKFPLVLSRIIQKLHLKDERTFTEDEEKKLETALSLNESDLQLLIETCEFFLQQAAYHTSKPAVLQSQLEQLGLTEDKVSAIVTTWQNGAKEVLERLRHRMLSPKQLDSVKWKLSLVMGSSTKAKTKLPVATLELGMKNENTDNDNLQMEFTHEELYKFYDQLETIQSQIDSLS</sequence>